<name>A0A846MSU6_9BACT</name>
<keyword evidence="1" id="KW-1133">Transmembrane helix</keyword>
<dbReference type="RefSeq" id="WP_166920375.1">
    <property type="nucleotide sequence ID" value="NZ_JAASRN010000003.1"/>
</dbReference>
<gene>
    <name evidence="2" type="ORF">FHS56_002050</name>
</gene>
<evidence type="ECO:0000313" key="2">
    <source>
        <dbReference type="EMBL" id="NIK74525.1"/>
    </source>
</evidence>
<reference evidence="2 3" key="1">
    <citation type="submission" date="2020-03" db="EMBL/GenBank/DDBJ databases">
        <title>Genomic Encyclopedia of Type Strains, Phase IV (KMG-IV): sequencing the most valuable type-strain genomes for metagenomic binning, comparative biology and taxonomic classification.</title>
        <authorList>
            <person name="Goeker M."/>
        </authorList>
    </citation>
    <scope>NUCLEOTIDE SEQUENCE [LARGE SCALE GENOMIC DNA]</scope>
    <source>
        <strain evidence="2 3">DSM 5718</strain>
    </source>
</reference>
<dbReference type="AlphaFoldDB" id="A0A846MSU6"/>
<comment type="caution">
    <text evidence="2">The sequence shown here is derived from an EMBL/GenBank/DDBJ whole genome shotgun (WGS) entry which is preliminary data.</text>
</comment>
<accession>A0A846MSU6</accession>
<sequence>MSQKAKYRLFVSSLVLLLVLTLFLVLFFVLGADYAGELTLGALVFVSIYFIVLAGVMGDEDMPHSASSQSTT</sequence>
<keyword evidence="3" id="KW-1185">Reference proteome</keyword>
<organism evidence="2 3">
    <name type="scientific">Thermonema lapsum</name>
    <dbReference type="NCBI Taxonomy" id="28195"/>
    <lineage>
        <taxon>Bacteria</taxon>
        <taxon>Pseudomonadati</taxon>
        <taxon>Bacteroidota</taxon>
        <taxon>Cytophagia</taxon>
        <taxon>Cytophagales</taxon>
        <taxon>Thermonemataceae</taxon>
        <taxon>Thermonema</taxon>
    </lineage>
</organism>
<evidence type="ECO:0000256" key="1">
    <source>
        <dbReference type="SAM" id="Phobius"/>
    </source>
</evidence>
<protein>
    <submittedName>
        <fullName evidence="2">Uncharacterized protein</fullName>
    </submittedName>
</protein>
<feature type="transmembrane region" description="Helical" evidence="1">
    <location>
        <begin position="41"/>
        <end position="58"/>
    </location>
</feature>
<evidence type="ECO:0000313" key="3">
    <source>
        <dbReference type="Proteomes" id="UP000537126"/>
    </source>
</evidence>
<dbReference type="Proteomes" id="UP000537126">
    <property type="component" value="Unassembled WGS sequence"/>
</dbReference>
<keyword evidence="1" id="KW-0472">Membrane</keyword>
<keyword evidence="1" id="KW-0812">Transmembrane</keyword>
<dbReference type="EMBL" id="JAASRN010000003">
    <property type="protein sequence ID" value="NIK74525.1"/>
    <property type="molecule type" value="Genomic_DNA"/>
</dbReference>
<proteinExistence type="predicted"/>